<dbReference type="InterPro" id="IPR018778">
    <property type="entry name" value="T7SS_EssB"/>
</dbReference>
<dbReference type="AlphaFoldDB" id="A0A0J1IL53"/>
<keyword evidence="3" id="KW-0812">Transmembrane</keyword>
<keyword evidence="3" id="KW-0472">Membrane</keyword>
<proteinExistence type="inferred from homology"/>
<feature type="transmembrane region" description="Helical" evidence="3">
    <location>
        <begin position="220"/>
        <end position="243"/>
    </location>
</feature>
<dbReference type="InterPro" id="IPR042565">
    <property type="entry name" value="T7SS_EssB_C"/>
</dbReference>
<feature type="compositionally biased region" description="Basic and acidic residues" evidence="2">
    <location>
        <begin position="378"/>
        <end position="387"/>
    </location>
</feature>
<protein>
    <submittedName>
        <fullName evidence="4">Uncharacterized protein</fullName>
    </submittedName>
</protein>
<reference evidence="4 5" key="1">
    <citation type="submission" date="2015-05" db="EMBL/GenBank/DDBJ databases">
        <title>Whole genome sequence and identification of bacterial endophytes from Costus igneus.</title>
        <authorList>
            <person name="Lee Y.P."/>
            <person name="Gan H.M."/>
            <person name="Eng W."/>
            <person name="Wheatley M.S."/>
            <person name="Caraballo A."/>
            <person name="Polter S."/>
            <person name="Savka M.A."/>
            <person name="Hudson A.O."/>
        </authorList>
    </citation>
    <scope>NUCLEOTIDE SEQUENCE [LARGE SCALE GENOMIC DNA]</scope>
    <source>
        <strain evidence="4 5">RIT379</strain>
    </source>
</reference>
<dbReference type="EMBL" id="LDPH01000007">
    <property type="protein sequence ID" value="KLV26711.1"/>
    <property type="molecule type" value="Genomic_DNA"/>
</dbReference>
<feature type="compositionally biased region" description="Polar residues" evidence="2">
    <location>
        <begin position="390"/>
        <end position="408"/>
    </location>
</feature>
<comment type="caution">
    <text evidence="4">The sequence shown here is derived from an EMBL/GenBank/DDBJ whole genome shotgun (WGS) entry which is preliminary data.</text>
</comment>
<organism evidence="4 5">
    <name type="scientific">Niallia circulans</name>
    <name type="common">Bacillus circulans</name>
    <dbReference type="NCBI Taxonomy" id="1397"/>
    <lineage>
        <taxon>Bacteria</taxon>
        <taxon>Bacillati</taxon>
        <taxon>Bacillota</taxon>
        <taxon>Bacilli</taxon>
        <taxon>Bacillales</taxon>
        <taxon>Bacillaceae</taxon>
        <taxon>Niallia</taxon>
    </lineage>
</organism>
<keyword evidence="3" id="KW-1133">Transmembrane helix</keyword>
<dbReference type="Proteomes" id="UP000036045">
    <property type="component" value="Unassembled WGS sequence"/>
</dbReference>
<evidence type="ECO:0000256" key="2">
    <source>
        <dbReference type="SAM" id="MobiDB-lite"/>
    </source>
</evidence>
<dbReference type="Gene3D" id="1.25.40.680">
    <property type="entry name" value="Type VII secretion system EssB, C-terminal-like domain"/>
    <property type="match status" value="1"/>
</dbReference>
<dbReference type="Gene3D" id="1.10.510.10">
    <property type="entry name" value="Transferase(Phosphotransferase) domain 1"/>
    <property type="match status" value="1"/>
</dbReference>
<accession>A0A0J1IL53</accession>
<keyword evidence="5" id="KW-1185">Reference proteome</keyword>
<dbReference type="PATRIC" id="fig|1397.4.peg.5095"/>
<dbReference type="Pfam" id="PF10140">
    <property type="entry name" value="YukC"/>
    <property type="match status" value="1"/>
</dbReference>
<name>A0A0J1IL53_NIACI</name>
<gene>
    <name evidence="4" type="ORF">ABW02_09175</name>
</gene>
<evidence type="ECO:0000313" key="4">
    <source>
        <dbReference type="EMBL" id="KLV26711.1"/>
    </source>
</evidence>
<evidence type="ECO:0000256" key="1">
    <source>
        <dbReference type="ARBA" id="ARBA00010163"/>
    </source>
</evidence>
<dbReference type="NCBIfam" id="TIGR03926">
    <property type="entry name" value="T7_EssB"/>
    <property type="match status" value="1"/>
</dbReference>
<feature type="region of interest" description="Disordered" evidence="2">
    <location>
        <begin position="378"/>
        <end position="408"/>
    </location>
</feature>
<dbReference type="RefSeq" id="WP_047941686.1">
    <property type="nucleotide sequence ID" value="NZ_LDPH01000007.1"/>
</dbReference>
<sequence>MSNEHVSYMEKKLDAVIQKEDQRIIFNFQIEKIKLNHLLEAAFLEEIDSQVKRKLNKQEDLLQIEVQLPKSFIYNQGIFSLKKKEQYIIAHQLLENVRNHSLSRLHLFICPENIAVDQGLAPYFLHYGVKESIPPYEDNREEEWLQLKAMTAALIDNQYSFEQYIAYYETLKLSEAAAEIMKANNYDDLQAVLDQAFLQEKEEYEQLVELPKNKWKRMRYAIWATSILLVPAIIYSIYTLFFLQPKHNHILDAHQHFLADAYSDVINSLESYDIDSLPTVAQYELATAYISGADLSDKQRDIVKNTVTLQSDSNYYEYWINIGRGDAEAALENARFLEDRSLIMYALLEYQAQVQRDDSLTSKERQQQIDEIENELNKYEQDMKEESSQEDTLLKNNQTTKDQGQNPK</sequence>
<evidence type="ECO:0000313" key="5">
    <source>
        <dbReference type="Proteomes" id="UP000036045"/>
    </source>
</evidence>
<dbReference type="OrthoDB" id="4975281at2"/>
<evidence type="ECO:0000256" key="3">
    <source>
        <dbReference type="SAM" id="Phobius"/>
    </source>
</evidence>
<comment type="similarity">
    <text evidence="1">Belongs to the EssB family.</text>
</comment>